<dbReference type="RefSeq" id="WP_282756674.1">
    <property type="nucleotide sequence ID" value="NZ_JASCTH010000001.1"/>
</dbReference>
<keyword evidence="2" id="KW-0812">Transmembrane</keyword>
<name>A0ABT6WC72_9ACTN</name>
<evidence type="ECO:0000256" key="2">
    <source>
        <dbReference type="SAM" id="Phobius"/>
    </source>
</evidence>
<protein>
    <submittedName>
        <fullName evidence="4">CPBP family intramembrane metalloprotease</fullName>
        <ecNumber evidence="4">3.4.-.-</ecNumber>
    </submittedName>
</protein>
<feature type="transmembrane region" description="Helical" evidence="2">
    <location>
        <begin position="54"/>
        <end position="74"/>
    </location>
</feature>
<keyword evidence="4" id="KW-0482">Metalloprotease</keyword>
<sequence length="208" mass="21783">MVIAGVLLIMVAVRVWNRRGPARAQPFTGPLAAALLVAVSGLTPDEVGLTRAGWGYALVAFLIVAAGYGIALLIPAARRALGARNHPNPVRKALLGVPLATVIFEEIAFRGVLWTLLYHDHGAVWAYVVTAVLFGLWHLPAPAEVAFTTLAGFVLSFLREVGGGLIAPFVLHWTANGLGILASAGARRSGPGDSGGDDKSQVGVVPRR</sequence>
<keyword evidence="5" id="KW-1185">Reference proteome</keyword>
<evidence type="ECO:0000256" key="1">
    <source>
        <dbReference type="SAM" id="MobiDB-lite"/>
    </source>
</evidence>
<feature type="transmembrane region" description="Helical" evidence="2">
    <location>
        <begin position="146"/>
        <end position="171"/>
    </location>
</feature>
<evidence type="ECO:0000313" key="5">
    <source>
        <dbReference type="Proteomes" id="UP001241758"/>
    </source>
</evidence>
<dbReference type="InterPro" id="IPR015837">
    <property type="entry name" value="UCP026622_CAAX_protease"/>
</dbReference>
<keyword evidence="4" id="KW-0378">Hydrolase</keyword>
<dbReference type="EMBL" id="JASCTH010000001">
    <property type="protein sequence ID" value="MDI6097325.1"/>
    <property type="molecule type" value="Genomic_DNA"/>
</dbReference>
<organism evidence="4 5">
    <name type="scientific">Actinoplanes sandaracinus</name>
    <dbReference type="NCBI Taxonomy" id="3045177"/>
    <lineage>
        <taxon>Bacteria</taxon>
        <taxon>Bacillati</taxon>
        <taxon>Actinomycetota</taxon>
        <taxon>Actinomycetes</taxon>
        <taxon>Micromonosporales</taxon>
        <taxon>Micromonosporaceae</taxon>
        <taxon>Actinoplanes</taxon>
    </lineage>
</organism>
<gene>
    <name evidence="4" type="ORF">QLQ12_01710</name>
</gene>
<evidence type="ECO:0000313" key="4">
    <source>
        <dbReference type="EMBL" id="MDI6097325.1"/>
    </source>
</evidence>
<proteinExistence type="predicted"/>
<dbReference type="EC" id="3.4.-.-" evidence="4"/>
<feature type="region of interest" description="Disordered" evidence="1">
    <location>
        <begin position="187"/>
        <end position="208"/>
    </location>
</feature>
<comment type="caution">
    <text evidence="4">The sequence shown here is derived from an EMBL/GenBank/DDBJ whole genome shotgun (WGS) entry which is preliminary data.</text>
</comment>
<reference evidence="4 5" key="1">
    <citation type="submission" date="2023-05" db="EMBL/GenBank/DDBJ databases">
        <title>Actinoplanes sp. NEAU-A12 genome sequencing.</title>
        <authorList>
            <person name="Wang Z.-S."/>
        </authorList>
    </citation>
    <scope>NUCLEOTIDE SEQUENCE [LARGE SCALE GENOMIC DNA]</scope>
    <source>
        <strain evidence="4 5">NEAU-A12</strain>
    </source>
</reference>
<feature type="transmembrane region" description="Helical" evidence="2">
    <location>
        <begin position="94"/>
        <end position="116"/>
    </location>
</feature>
<keyword evidence="4" id="KW-0645">Protease</keyword>
<dbReference type="InterPro" id="IPR003675">
    <property type="entry name" value="Rce1/LyrA-like_dom"/>
</dbReference>
<keyword evidence="2" id="KW-1133">Transmembrane helix</keyword>
<dbReference type="PIRSF" id="PIRSF026622">
    <property type="entry name" value="Proteas_026622"/>
    <property type="match status" value="1"/>
</dbReference>
<dbReference type="GO" id="GO:0008237">
    <property type="term" value="F:metallopeptidase activity"/>
    <property type="evidence" value="ECO:0007669"/>
    <property type="project" value="UniProtKB-KW"/>
</dbReference>
<accession>A0ABT6WC72</accession>
<feature type="domain" description="CAAX prenyl protease 2/Lysostaphin resistance protein A-like" evidence="3">
    <location>
        <begin position="94"/>
        <end position="177"/>
    </location>
</feature>
<evidence type="ECO:0000259" key="3">
    <source>
        <dbReference type="Pfam" id="PF02517"/>
    </source>
</evidence>
<keyword evidence="2" id="KW-0472">Membrane</keyword>
<dbReference type="Proteomes" id="UP001241758">
    <property type="component" value="Unassembled WGS sequence"/>
</dbReference>
<dbReference type="Pfam" id="PF02517">
    <property type="entry name" value="Rce1-like"/>
    <property type="match status" value="1"/>
</dbReference>